<feature type="binding site" evidence="14 15">
    <location>
        <position position="78"/>
    </location>
    <ligand>
        <name>a divalent metal cation</name>
        <dbReference type="ChEBI" id="CHEBI:60240"/>
    </ligand>
</feature>
<evidence type="ECO:0000256" key="3">
    <source>
        <dbReference type="ARBA" id="ARBA00004065"/>
    </source>
</evidence>
<dbReference type="Pfam" id="PF01351">
    <property type="entry name" value="RNase_HII"/>
    <property type="match status" value="1"/>
</dbReference>
<dbReference type="PANTHER" id="PTHR10954:SF18">
    <property type="entry name" value="RIBONUCLEASE HII"/>
    <property type="match status" value="1"/>
</dbReference>
<keyword evidence="9 14" id="KW-0540">Nuclease</keyword>
<feature type="domain" description="RNase H type-2" evidence="17">
    <location>
        <begin position="71"/>
        <end position="255"/>
    </location>
</feature>
<evidence type="ECO:0000256" key="16">
    <source>
        <dbReference type="RuleBase" id="RU003515"/>
    </source>
</evidence>
<evidence type="ECO:0000256" key="1">
    <source>
        <dbReference type="ARBA" id="ARBA00000077"/>
    </source>
</evidence>
<evidence type="ECO:0000313" key="19">
    <source>
        <dbReference type="Proteomes" id="UP000321574"/>
    </source>
</evidence>
<feature type="binding site" evidence="14 15">
    <location>
        <position position="169"/>
    </location>
    <ligand>
        <name>a divalent metal cation</name>
        <dbReference type="ChEBI" id="CHEBI:60240"/>
    </ligand>
</feature>
<sequence>MTRKTIAELKSLFHTDKVDDTLIQSLQKDDRKGVQQLIRTYRKRQIRQEELKEMFQEMCIFEKQGYAQGFQFIAGVDEAGRGPLAGPVVAAAVILPHNFELLGLNDSKQLSESKRNTYFAYIKEHAISYGIGIVNNEVIDKINIFNATKLAMTKAIHSLSPTADYVLIDAVKLDNPGFNQEVITKGDEKSVSIAAASILAKVTRDKLMQKIHFEYPYYDFSSNMGYGTKNHLYALEKHGLTPYHRKSFTPVKNVL</sequence>
<evidence type="ECO:0000259" key="17">
    <source>
        <dbReference type="PROSITE" id="PS51975"/>
    </source>
</evidence>
<evidence type="ECO:0000256" key="11">
    <source>
        <dbReference type="ARBA" id="ARBA00022759"/>
    </source>
</evidence>
<evidence type="ECO:0000256" key="6">
    <source>
        <dbReference type="ARBA" id="ARBA00012180"/>
    </source>
</evidence>
<evidence type="ECO:0000256" key="2">
    <source>
        <dbReference type="ARBA" id="ARBA00001946"/>
    </source>
</evidence>
<comment type="cofactor">
    <cofactor evidence="14 15">
        <name>Mn(2+)</name>
        <dbReference type="ChEBI" id="CHEBI:29035"/>
    </cofactor>
    <cofactor evidence="14 15">
        <name>Mg(2+)</name>
        <dbReference type="ChEBI" id="CHEBI:18420"/>
    </cofactor>
    <text evidence="14 15">Manganese or magnesium. Binds 1 divalent metal ion per monomer in the absence of substrate. May bind a second metal ion after substrate binding.</text>
</comment>
<dbReference type="EC" id="3.1.26.4" evidence="6 14"/>
<dbReference type="HAMAP" id="MF_00052_B">
    <property type="entry name" value="RNase_HII_B"/>
    <property type="match status" value="1"/>
</dbReference>
<dbReference type="GO" id="GO:0030145">
    <property type="term" value="F:manganese ion binding"/>
    <property type="evidence" value="ECO:0007669"/>
    <property type="project" value="UniProtKB-UniRule"/>
</dbReference>
<dbReference type="AlphaFoldDB" id="A0A5C8P316"/>
<evidence type="ECO:0000256" key="10">
    <source>
        <dbReference type="ARBA" id="ARBA00022723"/>
    </source>
</evidence>
<keyword evidence="10 14" id="KW-0479">Metal-binding</keyword>
<dbReference type="GO" id="GO:0004523">
    <property type="term" value="F:RNA-DNA hybrid ribonuclease activity"/>
    <property type="evidence" value="ECO:0007669"/>
    <property type="project" value="UniProtKB-UniRule"/>
</dbReference>
<comment type="cofactor">
    <cofactor evidence="2">
        <name>Mg(2+)</name>
        <dbReference type="ChEBI" id="CHEBI:18420"/>
    </cofactor>
</comment>
<keyword evidence="8 14" id="KW-0963">Cytoplasm</keyword>
<evidence type="ECO:0000256" key="13">
    <source>
        <dbReference type="ARBA" id="ARBA00023211"/>
    </source>
</evidence>
<keyword evidence="19" id="KW-1185">Reference proteome</keyword>
<dbReference type="Proteomes" id="UP000321574">
    <property type="component" value="Unassembled WGS sequence"/>
</dbReference>
<accession>A0A5C8P316</accession>
<comment type="caution">
    <text evidence="18">The sequence shown here is derived from an EMBL/GenBank/DDBJ whole genome shotgun (WGS) entry which is preliminary data.</text>
</comment>
<organism evidence="18 19">
    <name type="scientific">Cerasibacillus terrae</name>
    <dbReference type="NCBI Taxonomy" id="2498845"/>
    <lineage>
        <taxon>Bacteria</taxon>
        <taxon>Bacillati</taxon>
        <taxon>Bacillota</taxon>
        <taxon>Bacilli</taxon>
        <taxon>Bacillales</taxon>
        <taxon>Bacillaceae</taxon>
        <taxon>Cerasibacillus</taxon>
    </lineage>
</organism>
<evidence type="ECO:0000256" key="9">
    <source>
        <dbReference type="ARBA" id="ARBA00022722"/>
    </source>
</evidence>
<dbReference type="InterPro" id="IPR022898">
    <property type="entry name" value="RNase_HII"/>
</dbReference>
<evidence type="ECO:0000256" key="8">
    <source>
        <dbReference type="ARBA" id="ARBA00022490"/>
    </source>
</evidence>
<dbReference type="InterPro" id="IPR036397">
    <property type="entry name" value="RNaseH_sf"/>
</dbReference>
<proteinExistence type="inferred from homology"/>
<dbReference type="PANTHER" id="PTHR10954">
    <property type="entry name" value="RIBONUCLEASE H2 SUBUNIT A"/>
    <property type="match status" value="1"/>
</dbReference>
<dbReference type="CDD" id="cd07182">
    <property type="entry name" value="RNase_HII_bacteria_HII_like"/>
    <property type="match status" value="1"/>
</dbReference>
<feature type="binding site" evidence="14 15">
    <location>
        <position position="77"/>
    </location>
    <ligand>
        <name>a divalent metal cation</name>
        <dbReference type="ChEBI" id="CHEBI:60240"/>
    </ligand>
</feature>
<comment type="catalytic activity">
    <reaction evidence="1 14 15 16">
        <text>Endonucleolytic cleavage to 5'-phosphomonoester.</text>
        <dbReference type="EC" id="3.1.26.4"/>
    </reaction>
</comment>
<comment type="subcellular location">
    <subcellularLocation>
        <location evidence="4 14">Cytoplasm</location>
    </subcellularLocation>
</comment>
<keyword evidence="12 14" id="KW-0378">Hydrolase</keyword>
<comment type="function">
    <text evidence="3 14 16">Endonuclease that specifically degrades the RNA of RNA-DNA hybrids.</text>
</comment>
<dbReference type="SUPFAM" id="SSF53098">
    <property type="entry name" value="Ribonuclease H-like"/>
    <property type="match status" value="1"/>
</dbReference>
<evidence type="ECO:0000256" key="12">
    <source>
        <dbReference type="ARBA" id="ARBA00022801"/>
    </source>
</evidence>
<gene>
    <name evidence="14" type="primary">rnhB</name>
    <name evidence="18" type="ORF">FHP05_01215</name>
</gene>
<reference evidence="18 19" key="1">
    <citation type="submission" date="2019-06" db="EMBL/GenBank/DDBJ databases">
        <title>Cerasibacillus sp. nov., isolated from maize field.</title>
        <authorList>
            <person name="Lin S.-Y."/>
            <person name="Tsai C.-F."/>
            <person name="Young C.-C."/>
        </authorList>
    </citation>
    <scope>NUCLEOTIDE SEQUENCE [LARGE SCALE GENOMIC DNA]</scope>
    <source>
        <strain evidence="18 19">CC-CFT480</strain>
    </source>
</reference>
<dbReference type="GO" id="GO:0032299">
    <property type="term" value="C:ribonuclease H2 complex"/>
    <property type="evidence" value="ECO:0007669"/>
    <property type="project" value="TreeGrafter"/>
</dbReference>
<dbReference type="GO" id="GO:0003723">
    <property type="term" value="F:RNA binding"/>
    <property type="evidence" value="ECO:0007669"/>
    <property type="project" value="UniProtKB-UniRule"/>
</dbReference>
<evidence type="ECO:0000256" key="4">
    <source>
        <dbReference type="ARBA" id="ARBA00004496"/>
    </source>
</evidence>
<dbReference type="Gene3D" id="3.30.420.10">
    <property type="entry name" value="Ribonuclease H-like superfamily/Ribonuclease H"/>
    <property type="match status" value="1"/>
</dbReference>
<dbReference type="GO" id="GO:0005737">
    <property type="term" value="C:cytoplasm"/>
    <property type="evidence" value="ECO:0007669"/>
    <property type="project" value="UniProtKB-SubCell"/>
</dbReference>
<dbReference type="EMBL" id="VDUW01000001">
    <property type="protein sequence ID" value="TXL67664.1"/>
    <property type="molecule type" value="Genomic_DNA"/>
</dbReference>
<comment type="similarity">
    <text evidence="5 14 16">Belongs to the RNase HII family.</text>
</comment>
<protein>
    <recommendedName>
        <fullName evidence="7 14">Ribonuclease HII</fullName>
        <shortName evidence="14">RNase HII</shortName>
        <ecNumber evidence="6 14">3.1.26.4</ecNumber>
    </recommendedName>
</protein>
<dbReference type="OrthoDB" id="9803420at2"/>
<dbReference type="RefSeq" id="WP_147665295.1">
    <property type="nucleotide sequence ID" value="NZ_VDUW01000001.1"/>
</dbReference>
<dbReference type="PROSITE" id="PS51975">
    <property type="entry name" value="RNASE_H_2"/>
    <property type="match status" value="1"/>
</dbReference>
<dbReference type="NCBIfam" id="NF000595">
    <property type="entry name" value="PRK00015.1-3"/>
    <property type="match status" value="1"/>
</dbReference>
<dbReference type="FunFam" id="3.30.420.10:FF:000006">
    <property type="entry name" value="Ribonuclease HII"/>
    <property type="match status" value="1"/>
</dbReference>
<name>A0A5C8P316_9BACI</name>
<dbReference type="InterPro" id="IPR001352">
    <property type="entry name" value="RNase_HII/HIII"/>
</dbReference>
<evidence type="ECO:0000256" key="15">
    <source>
        <dbReference type="PROSITE-ProRule" id="PRU01319"/>
    </source>
</evidence>
<evidence type="ECO:0000256" key="14">
    <source>
        <dbReference type="HAMAP-Rule" id="MF_00052"/>
    </source>
</evidence>
<dbReference type="GO" id="GO:0006298">
    <property type="term" value="P:mismatch repair"/>
    <property type="evidence" value="ECO:0007669"/>
    <property type="project" value="TreeGrafter"/>
</dbReference>
<evidence type="ECO:0000256" key="7">
    <source>
        <dbReference type="ARBA" id="ARBA00019179"/>
    </source>
</evidence>
<evidence type="ECO:0000313" key="18">
    <source>
        <dbReference type="EMBL" id="TXL67664.1"/>
    </source>
</evidence>
<dbReference type="GO" id="GO:0043137">
    <property type="term" value="P:DNA replication, removal of RNA primer"/>
    <property type="evidence" value="ECO:0007669"/>
    <property type="project" value="TreeGrafter"/>
</dbReference>
<dbReference type="InterPro" id="IPR012337">
    <property type="entry name" value="RNaseH-like_sf"/>
</dbReference>
<dbReference type="InterPro" id="IPR024567">
    <property type="entry name" value="RNase_HII/HIII_dom"/>
</dbReference>
<dbReference type="NCBIfam" id="NF000594">
    <property type="entry name" value="PRK00015.1-1"/>
    <property type="match status" value="1"/>
</dbReference>
<keyword evidence="11 14" id="KW-0255">Endonuclease</keyword>
<evidence type="ECO:0000256" key="5">
    <source>
        <dbReference type="ARBA" id="ARBA00007383"/>
    </source>
</evidence>
<keyword evidence="13 14" id="KW-0464">Manganese</keyword>